<accession>A0ABW7CTP2</accession>
<reference evidence="7 8" key="1">
    <citation type="submission" date="2024-09" db="EMBL/GenBank/DDBJ databases">
        <authorList>
            <consortium name="All-Russian atlas of soil microorganisms"/>
            <consortium name="as a basis for the search for new antimicrobial producers and enzymes with unique properties"/>
            <person name="Sokolova E.A."/>
            <person name="Voronina E.N."/>
        </authorList>
    </citation>
    <scope>NUCLEOTIDE SEQUENCE [LARGE SCALE GENOMIC DNA]</scope>
    <source>
        <strain evidence="7 8">AF-22b-331.1</strain>
    </source>
</reference>
<keyword evidence="2 4" id="KW-0238">DNA-binding</keyword>
<feature type="domain" description="HTH tetR-type" evidence="6">
    <location>
        <begin position="24"/>
        <end position="84"/>
    </location>
</feature>
<name>A0ABW7CTP2_9GAMM</name>
<evidence type="ECO:0000313" key="7">
    <source>
        <dbReference type="EMBL" id="MFG6108317.1"/>
    </source>
</evidence>
<dbReference type="InterPro" id="IPR036271">
    <property type="entry name" value="Tet_transcr_reg_TetR-rel_C_sf"/>
</dbReference>
<proteinExistence type="predicted"/>
<dbReference type="InterPro" id="IPR001647">
    <property type="entry name" value="HTH_TetR"/>
</dbReference>
<evidence type="ECO:0000256" key="1">
    <source>
        <dbReference type="ARBA" id="ARBA00023015"/>
    </source>
</evidence>
<dbReference type="EMBL" id="JBHGCJ010000002">
    <property type="protein sequence ID" value="MFG6108317.1"/>
    <property type="molecule type" value="Genomic_DNA"/>
</dbReference>
<gene>
    <name evidence="7" type="ORF">ACEU0G_002254</name>
</gene>
<dbReference type="SUPFAM" id="SSF48498">
    <property type="entry name" value="Tetracyclin repressor-like, C-terminal domain"/>
    <property type="match status" value="1"/>
</dbReference>
<dbReference type="Gene3D" id="1.10.10.60">
    <property type="entry name" value="Homeodomain-like"/>
    <property type="match status" value="1"/>
</dbReference>
<dbReference type="RefSeq" id="WP_394161457.1">
    <property type="nucleotide sequence ID" value="NZ_JBHGCJ010000002.1"/>
</dbReference>
<dbReference type="Proteomes" id="UP001605261">
    <property type="component" value="Unassembled WGS sequence"/>
</dbReference>
<dbReference type="Gene3D" id="1.10.357.10">
    <property type="entry name" value="Tetracycline Repressor, domain 2"/>
    <property type="match status" value="1"/>
</dbReference>
<keyword evidence="3" id="KW-0804">Transcription</keyword>
<dbReference type="SUPFAM" id="SSF46689">
    <property type="entry name" value="Homeodomain-like"/>
    <property type="match status" value="1"/>
</dbReference>
<sequence>MTQPSTKASQNKATGALARSPRRSFDREAGVTIAKNLFHERGYDAVGIAELTRELDINPPSLYAAYGSKAGLFERCLAAYVAEASLPADKILTSARTLPDAVSELFSQAAALYTKSSTKRGCMAAEGMRSADPQARALAIAYGGAASSLIESYISQTQPRRARELADYVLTTLQGLSAAARAGLTTPRVASVANLYGQAFGALLHTP</sequence>
<dbReference type="InterPro" id="IPR009057">
    <property type="entry name" value="Homeodomain-like_sf"/>
</dbReference>
<dbReference type="Pfam" id="PF00440">
    <property type="entry name" value="TetR_N"/>
    <property type="match status" value="1"/>
</dbReference>
<dbReference type="PANTHER" id="PTHR47506:SF1">
    <property type="entry name" value="HTH-TYPE TRANSCRIPTIONAL REGULATOR YJDC"/>
    <property type="match status" value="1"/>
</dbReference>
<feature type="region of interest" description="Disordered" evidence="5">
    <location>
        <begin position="1"/>
        <end position="22"/>
    </location>
</feature>
<evidence type="ECO:0000313" key="8">
    <source>
        <dbReference type="Proteomes" id="UP001605261"/>
    </source>
</evidence>
<protein>
    <submittedName>
        <fullName evidence="7">TetR/AcrR family transcriptional regulator</fullName>
    </submittedName>
</protein>
<organism evidence="7 8">
    <name type="scientific">Stenotrophomonas nematodicola</name>
    <dbReference type="NCBI Taxonomy" id="2656746"/>
    <lineage>
        <taxon>Bacteria</taxon>
        <taxon>Pseudomonadati</taxon>
        <taxon>Pseudomonadota</taxon>
        <taxon>Gammaproteobacteria</taxon>
        <taxon>Lysobacterales</taxon>
        <taxon>Lysobacteraceae</taxon>
        <taxon>Stenotrophomonas</taxon>
    </lineage>
</organism>
<keyword evidence="8" id="KW-1185">Reference proteome</keyword>
<dbReference type="PROSITE" id="PS50977">
    <property type="entry name" value="HTH_TETR_2"/>
    <property type="match status" value="1"/>
</dbReference>
<evidence type="ECO:0000256" key="3">
    <source>
        <dbReference type="ARBA" id="ARBA00023163"/>
    </source>
</evidence>
<feature type="compositionally biased region" description="Polar residues" evidence="5">
    <location>
        <begin position="1"/>
        <end position="13"/>
    </location>
</feature>
<comment type="caution">
    <text evidence="7">The sequence shown here is derived from an EMBL/GenBank/DDBJ whole genome shotgun (WGS) entry which is preliminary data.</text>
</comment>
<evidence type="ECO:0000256" key="2">
    <source>
        <dbReference type="ARBA" id="ARBA00023125"/>
    </source>
</evidence>
<feature type="DNA-binding region" description="H-T-H motif" evidence="4">
    <location>
        <begin position="47"/>
        <end position="66"/>
    </location>
</feature>
<evidence type="ECO:0000256" key="4">
    <source>
        <dbReference type="PROSITE-ProRule" id="PRU00335"/>
    </source>
</evidence>
<evidence type="ECO:0000259" key="6">
    <source>
        <dbReference type="PROSITE" id="PS50977"/>
    </source>
</evidence>
<evidence type="ECO:0000256" key="5">
    <source>
        <dbReference type="SAM" id="MobiDB-lite"/>
    </source>
</evidence>
<keyword evidence="1" id="KW-0805">Transcription regulation</keyword>
<dbReference type="PANTHER" id="PTHR47506">
    <property type="entry name" value="TRANSCRIPTIONAL REGULATORY PROTEIN"/>
    <property type="match status" value="1"/>
</dbReference>